<reference evidence="1" key="1">
    <citation type="submission" date="2022-11" db="EMBL/GenBank/DDBJ databases">
        <title>Lacrimispora xylanolytica sy1, complete genome.</title>
        <authorList>
            <person name="Choi S."/>
        </authorList>
    </citation>
    <scope>NUCLEOTIDE SEQUENCE</scope>
    <source>
        <strain evidence="1">Sy1</strain>
    </source>
</reference>
<proteinExistence type="predicted"/>
<evidence type="ECO:0000313" key="1">
    <source>
        <dbReference type="EMBL" id="WAJ22682.1"/>
    </source>
</evidence>
<organism evidence="1 2">
    <name type="scientific">Lacrimispora xylanolytica</name>
    <dbReference type="NCBI Taxonomy" id="29375"/>
    <lineage>
        <taxon>Bacteria</taxon>
        <taxon>Bacillati</taxon>
        <taxon>Bacillota</taxon>
        <taxon>Clostridia</taxon>
        <taxon>Lachnospirales</taxon>
        <taxon>Lachnospiraceae</taxon>
        <taxon>Lacrimispora</taxon>
    </lineage>
</organism>
<dbReference type="EMBL" id="CP113524">
    <property type="protein sequence ID" value="WAJ22682.1"/>
    <property type="molecule type" value="Genomic_DNA"/>
</dbReference>
<sequence length="93" mass="9607">MIPFACLAVANPDNINNQISFTIIQDTITDAEPYVGPASGTLPKFAMRSGSLTNLNVPISAGTLVAIAVGWRGDVTTGAQSGAFSTFGGIYIE</sequence>
<accession>A0ABY7A854</accession>
<protein>
    <submittedName>
        <fullName evidence="1">Uncharacterized protein</fullName>
    </submittedName>
</protein>
<keyword evidence="2" id="KW-1185">Reference proteome</keyword>
<evidence type="ECO:0000313" key="2">
    <source>
        <dbReference type="Proteomes" id="UP001163115"/>
    </source>
</evidence>
<gene>
    <name evidence="1" type="ORF">OW255_14030</name>
</gene>
<dbReference type="Proteomes" id="UP001163115">
    <property type="component" value="Chromosome"/>
</dbReference>
<name>A0ABY7A854_9FIRM</name>
<dbReference type="RefSeq" id="WP_268114418.1">
    <property type="nucleotide sequence ID" value="NZ_CP113524.1"/>
</dbReference>